<accession>A0AA40FGT9</accession>
<gene>
    <name evidence="2" type="ORF">K0M31_014762</name>
</gene>
<evidence type="ECO:0000313" key="2">
    <source>
        <dbReference type="EMBL" id="KAK1118762.1"/>
    </source>
</evidence>
<feature type="compositionally biased region" description="Basic and acidic residues" evidence="1">
    <location>
        <begin position="71"/>
        <end position="90"/>
    </location>
</feature>
<feature type="region of interest" description="Disordered" evidence="1">
    <location>
        <begin position="61"/>
        <end position="111"/>
    </location>
</feature>
<keyword evidence="3" id="KW-1185">Reference proteome</keyword>
<dbReference type="AlphaFoldDB" id="A0AA40FGT9"/>
<protein>
    <submittedName>
        <fullName evidence="2">Uncharacterized protein</fullName>
    </submittedName>
</protein>
<organism evidence="2 3">
    <name type="scientific">Melipona bicolor</name>
    <dbReference type="NCBI Taxonomy" id="60889"/>
    <lineage>
        <taxon>Eukaryota</taxon>
        <taxon>Metazoa</taxon>
        <taxon>Ecdysozoa</taxon>
        <taxon>Arthropoda</taxon>
        <taxon>Hexapoda</taxon>
        <taxon>Insecta</taxon>
        <taxon>Pterygota</taxon>
        <taxon>Neoptera</taxon>
        <taxon>Endopterygota</taxon>
        <taxon>Hymenoptera</taxon>
        <taxon>Apocrita</taxon>
        <taxon>Aculeata</taxon>
        <taxon>Apoidea</taxon>
        <taxon>Anthophila</taxon>
        <taxon>Apidae</taxon>
        <taxon>Melipona</taxon>
    </lineage>
</organism>
<dbReference type="Proteomes" id="UP001177670">
    <property type="component" value="Unassembled WGS sequence"/>
</dbReference>
<name>A0AA40FGT9_9HYME</name>
<dbReference type="EMBL" id="JAHYIQ010000041">
    <property type="protein sequence ID" value="KAK1118762.1"/>
    <property type="molecule type" value="Genomic_DNA"/>
</dbReference>
<reference evidence="2" key="1">
    <citation type="submission" date="2021-10" db="EMBL/GenBank/DDBJ databases">
        <title>Melipona bicolor Genome sequencing and assembly.</title>
        <authorList>
            <person name="Araujo N.S."/>
            <person name="Arias M.C."/>
        </authorList>
    </citation>
    <scope>NUCLEOTIDE SEQUENCE</scope>
    <source>
        <strain evidence="2">USP_2M_L1-L4_2017</strain>
        <tissue evidence="2">Whole body</tissue>
    </source>
</reference>
<proteinExistence type="predicted"/>
<comment type="caution">
    <text evidence="2">The sequence shown here is derived from an EMBL/GenBank/DDBJ whole genome shotgun (WGS) entry which is preliminary data.</text>
</comment>
<evidence type="ECO:0000256" key="1">
    <source>
        <dbReference type="SAM" id="MobiDB-lite"/>
    </source>
</evidence>
<evidence type="ECO:0000313" key="3">
    <source>
        <dbReference type="Proteomes" id="UP001177670"/>
    </source>
</evidence>
<sequence length="159" mass="17809">MKILKQTIDVHPCCFFRSQFAKCTSLKLSVPTTVHRKRKKEPQGSVHRIANILIAKKSAKTTDDVPSVALEPRDGNGRDNYLDSRGHSMEPGRVVSTGAPRALDPPRGDVADETWQNHRADSLAPCISLLRIAAGRSESRYSDRELYRILNASRWTITE</sequence>